<dbReference type="PROSITE" id="PS51193">
    <property type="entry name" value="HELICASE_ATP_BIND_2"/>
    <property type="match status" value="1"/>
</dbReference>
<evidence type="ECO:0000256" key="13">
    <source>
        <dbReference type="SAM" id="MobiDB-lite"/>
    </source>
</evidence>
<dbReference type="GO" id="GO:0006139">
    <property type="term" value="P:nucleobase-containing compound metabolic process"/>
    <property type="evidence" value="ECO:0007669"/>
    <property type="project" value="InterPro"/>
</dbReference>
<evidence type="ECO:0000256" key="12">
    <source>
        <dbReference type="ARBA" id="ARBA00023242"/>
    </source>
</evidence>
<dbReference type="GO" id="GO:0016818">
    <property type="term" value="F:hydrolase activity, acting on acid anhydrides, in phosphorus-containing anhydrides"/>
    <property type="evidence" value="ECO:0007669"/>
    <property type="project" value="InterPro"/>
</dbReference>
<gene>
    <name evidence="15" type="ORF">F3Y22_tig00110013pilonHSYRG00095</name>
</gene>
<dbReference type="AlphaFoldDB" id="A0A6A3BN19"/>
<keyword evidence="8" id="KW-0067">ATP-binding</keyword>
<dbReference type="EMBL" id="VEPZ02000812">
    <property type="protein sequence ID" value="KAE8718400.1"/>
    <property type="molecule type" value="Genomic_DNA"/>
</dbReference>
<evidence type="ECO:0000256" key="4">
    <source>
        <dbReference type="ARBA" id="ARBA00022723"/>
    </source>
</evidence>
<evidence type="ECO:0000256" key="3">
    <source>
        <dbReference type="ARBA" id="ARBA00008435"/>
    </source>
</evidence>
<dbReference type="Gene3D" id="3.40.50.300">
    <property type="entry name" value="P-loop containing nucleotide triphosphate hydrolases"/>
    <property type="match status" value="2"/>
</dbReference>
<evidence type="ECO:0000256" key="10">
    <source>
        <dbReference type="ARBA" id="ARBA00023014"/>
    </source>
</evidence>
<feature type="region of interest" description="Disordered" evidence="13">
    <location>
        <begin position="133"/>
        <end position="167"/>
    </location>
</feature>
<dbReference type="Pfam" id="PF13307">
    <property type="entry name" value="Helicase_C_2"/>
    <property type="match status" value="1"/>
</dbReference>
<dbReference type="GO" id="GO:0005524">
    <property type="term" value="F:ATP binding"/>
    <property type="evidence" value="ECO:0007669"/>
    <property type="project" value="UniProtKB-KW"/>
</dbReference>
<dbReference type="NCBIfam" id="TIGR00604">
    <property type="entry name" value="rad3"/>
    <property type="match status" value="1"/>
</dbReference>
<keyword evidence="11" id="KW-0413">Isomerase</keyword>
<evidence type="ECO:0000256" key="9">
    <source>
        <dbReference type="ARBA" id="ARBA00023004"/>
    </source>
</evidence>
<comment type="caution">
    <text evidence="15">The sequence shown here is derived from an EMBL/GenBank/DDBJ whole genome shotgun (WGS) entry which is preliminary data.</text>
</comment>
<dbReference type="CDD" id="cd18788">
    <property type="entry name" value="SF2_C_XPD"/>
    <property type="match status" value="1"/>
</dbReference>
<dbReference type="GO" id="GO:0003678">
    <property type="term" value="F:DNA helicase activity"/>
    <property type="evidence" value="ECO:0007669"/>
    <property type="project" value="InterPro"/>
</dbReference>
<feature type="region of interest" description="Disordered" evidence="13">
    <location>
        <begin position="32"/>
        <end position="100"/>
    </location>
</feature>
<feature type="compositionally biased region" description="Basic and acidic residues" evidence="13">
    <location>
        <begin position="32"/>
        <end position="49"/>
    </location>
</feature>
<dbReference type="GO" id="GO:0005634">
    <property type="term" value="C:nucleus"/>
    <property type="evidence" value="ECO:0007669"/>
    <property type="project" value="UniProtKB-SubCell"/>
</dbReference>
<dbReference type="SMART" id="SM00491">
    <property type="entry name" value="HELICc2"/>
    <property type="match status" value="1"/>
</dbReference>
<feature type="domain" description="Helicase ATP-binding" evidence="14">
    <location>
        <begin position="1"/>
        <end position="408"/>
    </location>
</feature>
<keyword evidence="4" id="KW-0479">Metal-binding</keyword>
<keyword evidence="7" id="KW-0347">Helicase</keyword>
<dbReference type="PANTHER" id="PTHR11472">
    <property type="entry name" value="DNA REPAIR DEAD HELICASE RAD3/XP-D SUBFAMILY MEMBER"/>
    <property type="match status" value="1"/>
</dbReference>
<dbReference type="SMART" id="SM00488">
    <property type="entry name" value="DEXDc2"/>
    <property type="match status" value="1"/>
</dbReference>
<comment type="similarity">
    <text evidence="3">Belongs to the DEAD box helicase family. DEAH subfamily. DDX11/CHL1 sub-subfamily.</text>
</comment>
<reference evidence="15" key="1">
    <citation type="submission" date="2019-09" db="EMBL/GenBank/DDBJ databases">
        <title>Draft genome information of white flower Hibiscus syriacus.</title>
        <authorList>
            <person name="Kim Y.-M."/>
        </authorList>
    </citation>
    <scope>NUCLEOTIDE SEQUENCE [LARGE SCALE GENOMIC DNA]</scope>
    <source>
        <strain evidence="15">YM2019G1</strain>
    </source>
</reference>
<dbReference type="InterPro" id="IPR006554">
    <property type="entry name" value="Helicase-like_DEXD_c2"/>
</dbReference>
<proteinExistence type="inferred from homology"/>
<dbReference type="GO" id="GO:0003677">
    <property type="term" value="F:DNA binding"/>
    <property type="evidence" value="ECO:0007669"/>
    <property type="project" value="InterPro"/>
</dbReference>
<keyword evidence="16" id="KW-1185">Reference proteome</keyword>
<organism evidence="15 16">
    <name type="scientific">Hibiscus syriacus</name>
    <name type="common">Rose of Sharon</name>
    <dbReference type="NCBI Taxonomy" id="106335"/>
    <lineage>
        <taxon>Eukaryota</taxon>
        <taxon>Viridiplantae</taxon>
        <taxon>Streptophyta</taxon>
        <taxon>Embryophyta</taxon>
        <taxon>Tracheophyta</taxon>
        <taxon>Spermatophyta</taxon>
        <taxon>Magnoliopsida</taxon>
        <taxon>eudicotyledons</taxon>
        <taxon>Gunneridae</taxon>
        <taxon>Pentapetalae</taxon>
        <taxon>rosids</taxon>
        <taxon>malvids</taxon>
        <taxon>Malvales</taxon>
        <taxon>Malvaceae</taxon>
        <taxon>Malvoideae</taxon>
        <taxon>Hibiscus</taxon>
    </lineage>
</organism>
<protein>
    <submittedName>
        <fullName evidence="15">ATP-dependent RNA helicase DDX11-like isoform X2</fullName>
    </submittedName>
</protein>
<dbReference type="GO" id="GO:0046872">
    <property type="term" value="F:metal ion binding"/>
    <property type="evidence" value="ECO:0007669"/>
    <property type="project" value="UniProtKB-KW"/>
</dbReference>
<comment type="subcellular location">
    <subcellularLocation>
        <location evidence="2">Nucleus</location>
    </subcellularLocation>
</comment>
<keyword evidence="9" id="KW-0408">Iron</keyword>
<name>A0A6A3BN19_HIBSY</name>
<dbReference type="InterPro" id="IPR045028">
    <property type="entry name" value="DinG/Rad3-like"/>
</dbReference>
<dbReference type="Proteomes" id="UP000436088">
    <property type="component" value="Unassembled WGS sequence"/>
</dbReference>
<dbReference type="GO" id="GO:0034085">
    <property type="term" value="P:establishment of sister chromatid cohesion"/>
    <property type="evidence" value="ECO:0007669"/>
    <property type="project" value="TreeGrafter"/>
</dbReference>
<evidence type="ECO:0000256" key="6">
    <source>
        <dbReference type="ARBA" id="ARBA00022801"/>
    </source>
</evidence>
<evidence type="ECO:0000313" key="15">
    <source>
        <dbReference type="EMBL" id="KAE8718400.1"/>
    </source>
</evidence>
<evidence type="ECO:0000256" key="1">
    <source>
        <dbReference type="ARBA" id="ARBA00001966"/>
    </source>
</evidence>
<evidence type="ECO:0000256" key="11">
    <source>
        <dbReference type="ARBA" id="ARBA00023235"/>
    </source>
</evidence>
<keyword evidence="5" id="KW-0547">Nucleotide-binding</keyword>
<dbReference type="InterPro" id="IPR010614">
    <property type="entry name" value="RAD3-like_helicase_DEAD"/>
</dbReference>
<sequence>MENEGEKNFQHSRTGKTLSIICSGLQWVIDQRQKQKSEERVNSDEKQEHNGQIGSDDEPDWLKNFAVDKDNQLDEKKSKKKKNSFALAKPGKVMNKDSHRDLFSRDFEDGKRSVKKIDAGDLVDEEFLLEEYESEEEGGIGSSNSKRKSDKFPVNSSSDEEEDESEEEEEVKLKVYFCSRTHSQLSQFVKELRKTVFADEMNVVSLGSRKNFCINEEVLRLGISTQINERCLELQKNKKKEETSKMKKLGTEGKIRQTKASSGCPMLRKHKLQKQFRNEVSQQGALDIEDLVQLGRNIGTCPYYGSRSMIPSADLVVLPYQSLLSKASREILGLNLKNNVVIIDEAHNLADSLISMYDAKITLSQLENVHSHIEKYFGRFCSLLGPGNRRYIQTLLVLTRAFLRVLLNDKNGNCLNSCPDAERGVGGNKKFDSSMAINDFLFSLNIDNINLIKLLQYIKESNIMHKVSGYGDKTTTLQKGSVVKENGETCDSGSILSGFRALATMLLSLTNNDGDGRIIISRKRPTSSGQGAYLKYVMLTGEKIFSQVVHEAHAVVLAGGTLQPIEETRERLFPWLPADQLHFFSCSHIVPPESILPLAVSRGPSGRSFDFSYGLRGSSTMIEELGLLLCNLATVVPEGIVVFFSSFEYEGQVYDAWKTSGILERIMKRKHVFREPRKSTEIEAILNEYKEAIDTPAPKSGAILLAVVGGKISEGINFSDGMGRCIVMVGLPYPSPSDIELLERVKHIEGLGDASFTKSLKLSTNEEFYGGDVQSGFSILRSCRHRGREYYENLCMKAVNQSIGRAIRHVNDYAAILLVDIRYASDSSKRSFSHPSSKLPQWIKDSLVSATNNYGEVHKLLHQFFRFNKNKGITLQPVLGWCKDFGTLKYHPSLQIIDSQDLNPGHEIEVGNRYTEQSIESNFALLARRSAIRFPILGIWTTSRLSVSSVIFLSPKRPHNSAYTIVHIAMHVEKPIIQSPELPRSTPYDVNPSFKVLAPSVFNLTHPGGGGVHFTCSPFTFFFPRIPLQIILFAA</sequence>
<dbReference type="PANTHER" id="PTHR11472:SF41">
    <property type="entry name" value="ATP-DEPENDENT DNA HELICASE DDX11-RELATED"/>
    <property type="match status" value="1"/>
</dbReference>
<dbReference type="InterPro" id="IPR013020">
    <property type="entry name" value="Rad3/Chl1-like"/>
</dbReference>
<dbReference type="Pfam" id="PF06733">
    <property type="entry name" value="DEAD_2"/>
    <property type="match status" value="1"/>
</dbReference>
<feature type="compositionally biased region" description="Basic and acidic residues" evidence="13">
    <location>
        <begin position="66"/>
        <end position="77"/>
    </location>
</feature>
<feature type="compositionally biased region" description="Acidic residues" evidence="13">
    <location>
        <begin position="158"/>
        <end position="167"/>
    </location>
</feature>
<dbReference type="InterPro" id="IPR014013">
    <property type="entry name" value="Helic_SF1/SF2_ATP-bd_DinG/Rad3"/>
</dbReference>
<dbReference type="GO" id="GO:0051536">
    <property type="term" value="F:iron-sulfur cluster binding"/>
    <property type="evidence" value="ECO:0007669"/>
    <property type="project" value="UniProtKB-KW"/>
</dbReference>
<evidence type="ECO:0000256" key="8">
    <source>
        <dbReference type="ARBA" id="ARBA00022840"/>
    </source>
</evidence>
<evidence type="ECO:0000256" key="2">
    <source>
        <dbReference type="ARBA" id="ARBA00004123"/>
    </source>
</evidence>
<dbReference type="InterPro" id="IPR006555">
    <property type="entry name" value="ATP-dep_Helicase_C"/>
</dbReference>
<keyword evidence="12" id="KW-0539">Nucleus</keyword>
<accession>A0A6A3BN19</accession>
<keyword evidence="6" id="KW-0378">Hydrolase</keyword>
<evidence type="ECO:0000256" key="5">
    <source>
        <dbReference type="ARBA" id="ARBA00022741"/>
    </source>
</evidence>
<evidence type="ECO:0000313" key="16">
    <source>
        <dbReference type="Proteomes" id="UP000436088"/>
    </source>
</evidence>
<evidence type="ECO:0000259" key="14">
    <source>
        <dbReference type="PROSITE" id="PS51193"/>
    </source>
</evidence>
<dbReference type="InterPro" id="IPR027417">
    <property type="entry name" value="P-loop_NTPase"/>
</dbReference>
<keyword evidence="10" id="KW-0411">Iron-sulfur</keyword>
<evidence type="ECO:0000256" key="7">
    <source>
        <dbReference type="ARBA" id="ARBA00022806"/>
    </source>
</evidence>
<comment type="cofactor">
    <cofactor evidence="1">
        <name>[4Fe-4S] cluster</name>
        <dbReference type="ChEBI" id="CHEBI:49883"/>
    </cofactor>
</comment>